<comment type="similarity">
    <text evidence="2">Belongs to the ACC deaminase/D-cysteine desulfhydrase family.</text>
</comment>
<evidence type="ECO:0000313" key="7">
    <source>
        <dbReference type="EMBL" id="MBA6412343.1"/>
    </source>
</evidence>
<dbReference type="PANTHER" id="PTHR43780">
    <property type="entry name" value="1-AMINOCYCLOPROPANE-1-CARBOXYLATE DEAMINASE-RELATED"/>
    <property type="match status" value="1"/>
</dbReference>
<evidence type="ECO:0000313" key="8">
    <source>
        <dbReference type="Proteomes" id="UP000539350"/>
    </source>
</evidence>
<keyword evidence="3 5" id="KW-0663">Pyridoxal phosphate</keyword>
<evidence type="ECO:0000256" key="2">
    <source>
        <dbReference type="ARBA" id="ARBA00008639"/>
    </source>
</evidence>
<dbReference type="NCBIfam" id="TIGR01275">
    <property type="entry name" value="ACC_deam_rel"/>
    <property type="match status" value="1"/>
</dbReference>
<dbReference type="InterPro" id="IPR001926">
    <property type="entry name" value="TrpB-like_PALP"/>
</dbReference>
<evidence type="ECO:0000256" key="5">
    <source>
        <dbReference type="PIRSR" id="PIRSR006278-2"/>
    </source>
</evidence>
<sequence>MALQYPRRVDLARLPTPLQFLPRATEKWGQGQRLWVKRDDLSGCLLSGNKVRKLEFLLAHAQDEGCDTLITCGGIQSNHCRATALVAAQAGLSAHLLLRGERPDESDGNYFLDQLAGAHIECIPAAEYLPNLNALLAARQRSYAEQGRKALIIPTGGSDGIGVWGYIAAAQELASDFTEAGITAAHIVTASGSGGTQAGLALGAELHQLPASVWGVNVCDDAAYFDNKIHQDASDWAQRYPGVPQVTLKPRVLDGYVGEGYGKAGPEIFDLIRQLARLEGLVLDPVYTGKAFYGMLQELAQGRFADCQDIVFVHTGGIFGLMAQRQDCF</sequence>
<accession>A0A7W2TUT6</accession>
<dbReference type="SUPFAM" id="SSF53686">
    <property type="entry name" value="Tryptophan synthase beta subunit-like PLP-dependent enzymes"/>
    <property type="match status" value="1"/>
</dbReference>
<dbReference type="InterPro" id="IPR027278">
    <property type="entry name" value="ACCD_DCysDesulf"/>
</dbReference>
<evidence type="ECO:0000256" key="1">
    <source>
        <dbReference type="ARBA" id="ARBA00001933"/>
    </source>
</evidence>
<dbReference type="EMBL" id="JACFXU010000013">
    <property type="protein sequence ID" value="MBA6412343.1"/>
    <property type="molecule type" value="Genomic_DNA"/>
</dbReference>
<dbReference type="Gene3D" id="3.40.50.1100">
    <property type="match status" value="2"/>
</dbReference>
<reference evidence="7 8" key="1">
    <citation type="submission" date="2020-07" db="EMBL/GenBank/DDBJ databases">
        <title>Halieaceae bacterium, F7430, whole genome shotgun sequencing project.</title>
        <authorList>
            <person name="Jiang S."/>
            <person name="Liu Z.W."/>
            <person name="Du Z.J."/>
        </authorList>
    </citation>
    <scope>NUCLEOTIDE SEQUENCE [LARGE SCALE GENOMIC DNA]</scope>
    <source>
        <strain evidence="7 8">F7430</strain>
    </source>
</reference>
<dbReference type="PIRSF" id="PIRSF006278">
    <property type="entry name" value="ACCD_DCysDesulf"/>
    <property type="match status" value="1"/>
</dbReference>
<comment type="caution">
    <text evidence="7">The sequence shown here is derived from an EMBL/GenBank/DDBJ whole genome shotgun (WGS) entry which is preliminary data.</text>
</comment>
<evidence type="ECO:0000259" key="6">
    <source>
        <dbReference type="Pfam" id="PF00291"/>
    </source>
</evidence>
<name>A0A7W2TUT6_9GAMM</name>
<dbReference type="Proteomes" id="UP000539350">
    <property type="component" value="Unassembled WGS sequence"/>
</dbReference>
<organism evidence="7 8">
    <name type="scientific">Sediminihaliea albiluteola</name>
    <dbReference type="NCBI Taxonomy" id="2758564"/>
    <lineage>
        <taxon>Bacteria</taxon>
        <taxon>Pseudomonadati</taxon>
        <taxon>Pseudomonadota</taxon>
        <taxon>Gammaproteobacteria</taxon>
        <taxon>Cellvibrionales</taxon>
        <taxon>Halieaceae</taxon>
        <taxon>Sediminihaliea</taxon>
    </lineage>
</organism>
<dbReference type="RefSeq" id="WP_182169222.1">
    <property type="nucleotide sequence ID" value="NZ_JACFXU010000013.1"/>
</dbReference>
<dbReference type="AlphaFoldDB" id="A0A7W2TUT6"/>
<dbReference type="PANTHER" id="PTHR43780:SF2">
    <property type="entry name" value="1-AMINOCYCLOPROPANE-1-CARBOXYLATE DEAMINASE-RELATED"/>
    <property type="match status" value="1"/>
</dbReference>
<keyword evidence="8" id="KW-1185">Reference proteome</keyword>
<feature type="active site" description="Nucleophile" evidence="4">
    <location>
        <position position="77"/>
    </location>
</feature>
<proteinExistence type="inferred from homology"/>
<dbReference type="InterPro" id="IPR036052">
    <property type="entry name" value="TrpB-like_PALP_sf"/>
</dbReference>
<protein>
    <submittedName>
        <fullName evidence="7">D-cysteine desulfhydrase family protein</fullName>
    </submittedName>
</protein>
<feature type="modified residue" description="N6-(pyridoxal phosphate)lysine" evidence="5">
    <location>
        <position position="50"/>
    </location>
</feature>
<dbReference type="InterPro" id="IPR005966">
    <property type="entry name" value="D-Cys_desShydrase"/>
</dbReference>
<evidence type="ECO:0000256" key="3">
    <source>
        <dbReference type="ARBA" id="ARBA00022898"/>
    </source>
</evidence>
<dbReference type="GO" id="GO:0019148">
    <property type="term" value="F:D-cysteine desulfhydrase activity"/>
    <property type="evidence" value="ECO:0007669"/>
    <property type="project" value="TreeGrafter"/>
</dbReference>
<gene>
    <name evidence="7" type="ORF">H2508_04385</name>
</gene>
<feature type="domain" description="Tryptophan synthase beta chain-like PALP" evidence="6">
    <location>
        <begin position="11"/>
        <end position="316"/>
    </location>
</feature>
<dbReference type="Pfam" id="PF00291">
    <property type="entry name" value="PALP"/>
    <property type="match status" value="1"/>
</dbReference>
<comment type="cofactor">
    <cofactor evidence="1">
        <name>pyridoxal 5'-phosphate</name>
        <dbReference type="ChEBI" id="CHEBI:597326"/>
    </cofactor>
</comment>
<evidence type="ECO:0000256" key="4">
    <source>
        <dbReference type="PIRSR" id="PIRSR006278-1"/>
    </source>
</evidence>